<evidence type="ECO:0000256" key="1">
    <source>
        <dbReference type="SAM" id="Phobius"/>
    </source>
</evidence>
<keyword evidence="1" id="KW-1133">Transmembrane helix</keyword>
<dbReference type="KEGG" id="htq:FRZ44_36650"/>
<protein>
    <recommendedName>
        <fullName evidence="2">CBU-0592-like domain-containing protein</fullName>
    </recommendedName>
</protein>
<evidence type="ECO:0000313" key="3">
    <source>
        <dbReference type="EMBL" id="QEX18360.1"/>
    </source>
</evidence>
<dbReference type="NCBIfam" id="NF047864">
    <property type="entry name" value="CBU_0592_membra"/>
    <property type="match status" value="1"/>
</dbReference>
<feature type="domain" description="CBU-0592-like" evidence="2">
    <location>
        <begin position="7"/>
        <end position="79"/>
    </location>
</feature>
<feature type="transmembrane region" description="Helical" evidence="1">
    <location>
        <begin position="60"/>
        <end position="79"/>
    </location>
</feature>
<proteinExistence type="predicted"/>
<evidence type="ECO:0000259" key="2">
    <source>
        <dbReference type="Pfam" id="PF26604"/>
    </source>
</evidence>
<dbReference type="Proteomes" id="UP000326202">
    <property type="component" value="Chromosome"/>
</dbReference>
<feature type="transmembrane region" description="Helical" evidence="1">
    <location>
        <begin position="6"/>
        <end position="26"/>
    </location>
</feature>
<keyword evidence="1" id="KW-0472">Membrane</keyword>
<dbReference type="AlphaFoldDB" id="A0A5J6MQN3"/>
<keyword evidence="4" id="KW-1185">Reference proteome</keyword>
<feature type="transmembrane region" description="Helical" evidence="1">
    <location>
        <begin position="33"/>
        <end position="54"/>
    </location>
</feature>
<sequence>MDLLSSETIGFIGVALLLVAFLLNLLKVLRGENAIYLGLNFLGAGLAGLSSWLIDFLPFVILESVWALVAAIGLLRLLINGRKPEDGRTA</sequence>
<accession>A0A5J6MQN3</accession>
<dbReference type="InterPro" id="IPR058058">
    <property type="entry name" value="CBU_0592-like"/>
</dbReference>
<reference evidence="3 4" key="1">
    <citation type="submission" date="2019-08" db="EMBL/GenBank/DDBJ databases">
        <title>Hyperibacter terrae gen. nov., sp. nov. and Hyperibacter viscosus sp. nov., two new members in the family Rhodospirillaceae isolated from the rhizosphere of Hypericum perforatum.</title>
        <authorList>
            <person name="Noviana Z."/>
        </authorList>
    </citation>
    <scope>NUCLEOTIDE SEQUENCE [LARGE SCALE GENOMIC DNA]</scope>
    <source>
        <strain evidence="3 4">R5913</strain>
    </source>
</reference>
<keyword evidence="1" id="KW-0812">Transmembrane</keyword>
<dbReference type="RefSeq" id="WP_191908170.1">
    <property type="nucleotide sequence ID" value="NZ_CP042906.1"/>
</dbReference>
<organism evidence="3 4">
    <name type="scientific">Hypericibacter terrae</name>
    <dbReference type="NCBI Taxonomy" id="2602015"/>
    <lineage>
        <taxon>Bacteria</taxon>
        <taxon>Pseudomonadati</taxon>
        <taxon>Pseudomonadota</taxon>
        <taxon>Alphaproteobacteria</taxon>
        <taxon>Rhodospirillales</taxon>
        <taxon>Dongiaceae</taxon>
        <taxon>Hypericibacter</taxon>
    </lineage>
</organism>
<evidence type="ECO:0000313" key="4">
    <source>
        <dbReference type="Proteomes" id="UP000326202"/>
    </source>
</evidence>
<dbReference type="EMBL" id="CP042906">
    <property type="protein sequence ID" value="QEX18360.1"/>
    <property type="molecule type" value="Genomic_DNA"/>
</dbReference>
<name>A0A5J6MQN3_9PROT</name>
<dbReference type="Pfam" id="PF26604">
    <property type="entry name" value="CBU_0592"/>
    <property type="match status" value="1"/>
</dbReference>
<gene>
    <name evidence="3" type="ORF">FRZ44_36650</name>
</gene>